<organism evidence="1">
    <name type="scientific">Marseillevirus LCMAC103</name>
    <dbReference type="NCBI Taxonomy" id="2506604"/>
    <lineage>
        <taxon>Viruses</taxon>
        <taxon>Varidnaviria</taxon>
        <taxon>Bamfordvirae</taxon>
        <taxon>Nucleocytoviricota</taxon>
        <taxon>Megaviricetes</taxon>
        <taxon>Pimascovirales</taxon>
        <taxon>Pimascovirales incertae sedis</taxon>
        <taxon>Marseilleviridae</taxon>
    </lineage>
</organism>
<sequence length="155" mass="17365">MLTEQASTPNLVRGEKVVSVAPVGQFGLLVVCTGTAPEGPLYGLERNVKRKLLCVKRLPEGGIQVCGLCVEDEQHDFLWAVGERKGWWTSSAHKTFSNQFVERGLASGERVHKRLVGRTIRHLSSYITKTGTHFEINNTRLRLECERTRCECAVQ</sequence>
<gene>
    <name evidence="1" type="ORF">LCMAC103_04430</name>
</gene>
<name>A0A481YW06_9VIRU</name>
<accession>A0A481YW06</accession>
<proteinExistence type="predicted"/>
<dbReference type="EMBL" id="MK500343">
    <property type="protein sequence ID" value="QBK87097.1"/>
    <property type="molecule type" value="Genomic_DNA"/>
</dbReference>
<reference evidence="1" key="1">
    <citation type="journal article" date="2019" name="MBio">
        <title>Virus Genomes from Deep Sea Sediments Expand the Ocean Megavirome and Support Independent Origins of Viral Gigantism.</title>
        <authorList>
            <person name="Backstrom D."/>
            <person name="Yutin N."/>
            <person name="Jorgensen S.L."/>
            <person name="Dharamshi J."/>
            <person name="Homa F."/>
            <person name="Zaremba-Niedwiedzka K."/>
            <person name="Spang A."/>
            <person name="Wolf Y.I."/>
            <person name="Koonin E.V."/>
            <person name="Ettema T.J."/>
        </authorList>
    </citation>
    <scope>NUCLEOTIDE SEQUENCE</scope>
</reference>
<evidence type="ECO:0000313" key="1">
    <source>
        <dbReference type="EMBL" id="QBK87097.1"/>
    </source>
</evidence>
<protein>
    <submittedName>
        <fullName evidence="1">Uncharacterized protein</fullName>
    </submittedName>
</protein>